<feature type="compositionally biased region" description="Low complexity" evidence="1">
    <location>
        <begin position="673"/>
        <end position="686"/>
    </location>
</feature>
<dbReference type="AlphaFoldDB" id="A0A2Z7BD62"/>
<organism evidence="2 3">
    <name type="scientific">Dorcoceras hygrometricum</name>
    <dbReference type="NCBI Taxonomy" id="472368"/>
    <lineage>
        <taxon>Eukaryota</taxon>
        <taxon>Viridiplantae</taxon>
        <taxon>Streptophyta</taxon>
        <taxon>Embryophyta</taxon>
        <taxon>Tracheophyta</taxon>
        <taxon>Spermatophyta</taxon>
        <taxon>Magnoliopsida</taxon>
        <taxon>eudicotyledons</taxon>
        <taxon>Gunneridae</taxon>
        <taxon>Pentapetalae</taxon>
        <taxon>asterids</taxon>
        <taxon>lamiids</taxon>
        <taxon>Lamiales</taxon>
        <taxon>Gesneriaceae</taxon>
        <taxon>Didymocarpoideae</taxon>
        <taxon>Trichosporeae</taxon>
        <taxon>Loxocarpinae</taxon>
        <taxon>Dorcoceras</taxon>
    </lineage>
</organism>
<feature type="compositionally biased region" description="Gly residues" evidence="1">
    <location>
        <begin position="875"/>
        <end position="885"/>
    </location>
</feature>
<name>A0A2Z7BD62_9LAMI</name>
<feature type="compositionally biased region" description="Basic and acidic residues" evidence="1">
    <location>
        <begin position="894"/>
        <end position="915"/>
    </location>
</feature>
<reference evidence="2 3" key="1">
    <citation type="journal article" date="2015" name="Proc. Natl. Acad. Sci. U.S.A.">
        <title>The resurrection genome of Boea hygrometrica: A blueprint for survival of dehydration.</title>
        <authorList>
            <person name="Xiao L."/>
            <person name="Yang G."/>
            <person name="Zhang L."/>
            <person name="Yang X."/>
            <person name="Zhao S."/>
            <person name="Ji Z."/>
            <person name="Zhou Q."/>
            <person name="Hu M."/>
            <person name="Wang Y."/>
            <person name="Chen M."/>
            <person name="Xu Y."/>
            <person name="Jin H."/>
            <person name="Xiao X."/>
            <person name="Hu G."/>
            <person name="Bao F."/>
            <person name="Hu Y."/>
            <person name="Wan P."/>
            <person name="Li L."/>
            <person name="Deng X."/>
            <person name="Kuang T."/>
            <person name="Xiang C."/>
            <person name="Zhu J.K."/>
            <person name="Oliver M.J."/>
            <person name="He Y."/>
        </authorList>
    </citation>
    <scope>NUCLEOTIDE SEQUENCE [LARGE SCALE GENOMIC DNA]</scope>
    <source>
        <strain evidence="3">cv. XS01</strain>
    </source>
</reference>
<accession>A0A2Z7BD62</accession>
<evidence type="ECO:0000256" key="1">
    <source>
        <dbReference type="SAM" id="MobiDB-lite"/>
    </source>
</evidence>
<evidence type="ECO:0000313" key="2">
    <source>
        <dbReference type="EMBL" id="KZV31967.1"/>
    </source>
</evidence>
<gene>
    <name evidence="2" type="ORF">F511_39006</name>
</gene>
<feature type="compositionally biased region" description="Basic residues" evidence="1">
    <location>
        <begin position="916"/>
        <end position="925"/>
    </location>
</feature>
<feature type="region of interest" description="Disordered" evidence="1">
    <location>
        <begin position="854"/>
        <end position="925"/>
    </location>
</feature>
<protein>
    <submittedName>
        <fullName evidence="2">Uncharacterized protein</fullName>
    </submittedName>
</protein>
<dbReference type="EMBL" id="KV006984">
    <property type="protein sequence ID" value="KZV31967.1"/>
    <property type="molecule type" value="Genomic_DNA"/>
</dbReference>
<sequence>MSLFDLQDVCIAIGSITTLDLPMVVDLIGIYGLKGPYCMLTTTKWFLQALSVIPRGSWADVARRSYHDPMGMSEIVIPEPQWLIRGIVIPVVDRIGGSTAAYSLKCRFPRETGRSQEPRRQQDGIRIRHRFPNNNQTYMRHDSDIFRRAFYRKMDEVVTSVITSQTALETSIVHQFTESQQQIASDLDFVKLQLAELINHFKDISDAKKGKQRAAKRDGCWCKRRRFDLVNSRDLLNVYIISDVLRISSSAYVDFRCWLVSTFCCAADVNVGQSSCSGGQRRRRFGLTWGTQLLTKRRVLGISCWSHKTITVEGSVALIYPAAGFVDQLLTARMTYPIRRHLVALDSSREALSFYTTLGGCSWIERDRKVAVLDHVFVRAVWSTLDVNGIFSVEACWCGFTSWSEISSCDIVDFVPDQMQADRDNYCTSTIPLPIIALLAINGNRTRYLGSDINSATTQGDDQNALPAKESMSWFDLPFELARRYAEGLLSSDTDEDLDQLFSEIETAGRTDGTVSAEQNLELVDKEGPATKAAGSMHTTEEHMSIDDLFMQISEDMMLPSVIAADITKIRLGGSINIHEVQERDLYYASLHRISIHDKGKEKLEGDEPSFVVYFQDTDVQNFSDFEDTSSDGSTVYCSPSPLRNESLALGPTSAQEEQLYIAESPESPPSIPQRQESSSSSSDSQMHFDSNDFPLDDTTEVQTSLPAATVDLSSLLDDLKSSLSQRMDDAHSEILSRLHTIERALQNTLGNQNEYFRNLIQSARQEGQNHDDLKILRLNELKKSVMAERVTTDTESLALRNRFNALDAKILLLDGQVAAIRSEQLEFQAKISADLLSLSTQIGELVDYIRGGDAKKGEGSSSRPQPPPSDVQGQGSGGNPGEGSGPTTVRLTDIADRIREDDRRQMEAERDRERQRRIRRLSSG</sequence>
<keyword evidence="3" id="KW-1185">Reference proteome</keyword>
<dbReference type="Proteomes" id="UP000250235">
    <property type="component" value="Unassembled WGS sequence"/>
</dbReference>
<evidence type="ECO:0000313" key="3">
    <source>
        <dbReference type="Proteomes" id="UP000250235"/>
    </source>
</evidence>
<feature type="region of interest" description="Disordered" evidence="1">
    <location>
        <begin position="665"/>
        <end position="699"/>
    </location>
</feature>
<proteinExistence type="predicted"/>